<name>U4KNZ4_9MOLU</name>
<keyword evidence="1" id="KW-0479">Metal-binding</keyword>
<dbReference type="OrthoDB" id="5295945at2"/>
<dbReference type="HOGENOM" id="CLU_089580_1_2_14"/>
<dbReference type="AlphaFoldDB" id="U4KNZ4"/>
<evidence type="ECO:0000313" key="5">
    <source>
        <dbReference type="EMBL" id="CCV66045.1"/>
    </source>
</evidence>
<reference evidence="5 6" key="1">
    <citation type="journal article" date="2013" name="J. Mol. Microbiol. Biotechnol.">
        <title>Analysis of the Complete Genomes of Acholeplasma brassicae , A. palmae and A. laidlawii and Their Comparison to the Obligate Parasites from ' Candidatus Phytoplasma'.</title>
        <authorList>
            <person name="Kube M."/>
            <person name="Siewert C."/>
            <person name="Migdoll A.M."/>
            <person name="Duduk B."/>
            <person name="Holz S."/>
            <person name="Rabus R."/>
            <person name="Seemuller E."/>
            <person name="Mitrovic J."/>
            <person name="Muller I."/>
            <person name="Buttner C."/>
            <person name="Reinhardt R."/>
        </authorList>
    </citation>
    <scope>NUCLEOTIDE SEQUENCE [LARGE SCALE GENOMIC DNA]</scope>
    <source>
        <strain evidence="6">0502</strain>
    </source>
</reference>
<dbReference type="KEGG" id="abra:BN85310240"/>
<evidence type="ECO:0000256" key="1">
    <source>
        <dbReference type="ARBA" id="ARBA00022723"/>
    </source>
</evidence>
<evidence type="ECO:0000313" key="6">
    <source>
        <dbReference type="Proteomes" id="UP000032737"/>
    </source>
</evidence>
<feature type="domain" description="HD" evidence="4">
    <location>
        <begin position="19"/>
        <end position="129"/>
    </location>
</feature>
<organism evidence="5 6">
    <name type="scientific">Acholeplasma brassicae</name>
    <dbReference type="NCBI Taxonomy" id="61635"/>
    <lineage>
        <taxon>Bacteria</taxon>
        <taxon>Bacillati</taxon>
        <taxon>Mycoplasmatota</taxon>
        <taxon>Mollicutes</taxon>
        <taxon>Acholeplasmatales</taxon>
        <taxon>Acholeplasmataceae</taxon>
        <taxon>Acholeplasma</taxon>
    </lineage>
</organism>
<dbReference type="Pfam" id="PF01966">
    <property type="entry name" value="HD"/>
    <property type="match status" value="1"/>
</dbReference>
<dbReference type="GO" id="GO:0046872">
    <property type="term" value="F:metal ion binding"/>
    <property type="evidence" value="ECO:0007669"/>
    <property type="project" value="UniProtKB-KW"/>
</dbReference>
<proteinExistence type="predicted"/>
<dbReference type="GO" id="GO:0000166">
    <property type="term" value="F:nucleotide binding"/>
    <property type="evidence" value="ECO:0007669"/>
    <property type="project" value="UniProtKB-KW"/>
</dbReference>
<keyword evidence="6" id="KW-1185">Reference proteome</keyword>
<protein>
    <recommendedName>
        <fullName evidence="4">HD domain-containing protein</fullName>
    </recommendedName>
</protein>
<dbReference type="InterPro" id="IPR006674">
    <property type="entry name" value="HD_domain"/>
</dbReference>
<accession>U4KNZ4</accession>
<dbReference type="InterPro" id="IPR005249">
    <property type="entry name" value="YqeK"/>
</dbReference>
<evidence type="ECO:0000256" key="2">
    <source>
        <dbReference type="ARBA" id="ARBA00022741"/>
    </source>
</evidence>
<dbReference type="PANTHER" id="PTHR35795">
    <property type="entry name" value="SLR1885 PROTEIN"/>
    <property type="match status" value="1"/>
</dbReference>
<dbReference type="Proteomes" id="UP000032737">
    <property type="component" value="Chromosome"/>
</dbReference>
<dbReference type="GO" id="GO:0016787">
    <property type="term" value="F:hydrolase activity"/>
    <property type="evidence" value="ECO:0007669"/>
    <property type="project" value="UniProtKB-KW"/>
</dbReference>
<keyword evidence="2" id="KW-0547">Nucleotide-binding</keyword>
<keyword evidence="3" id="KW-0378">Hydrolase</keyword>
<dbReference type="PANTHER" id="PTHR35795:SF1">
    <property type="entry name" value="BIS(5'-NUCLEOSYL)-TETRAPHOSPHATASE, SYMMETRICAL"/>
    <property type="match status" value="1"/>
</dbReference>
<dbReference type="NCBIfam" id="TIGR00488">
    <property type="entry name" value="bis(5'-nucleosyl)-tetraphosphatase (symmetrical) YqeK"/>
    <property type="match status" value="1"/>
</dbReference>
<dbReference type="SUPFAM" id="SSF109604">
    <property type="entry name" value="HD-domain/PDEase-like"/>
    <property type="match status" value="1"/>
</dbReference>
<gene>
    <name evidence="5" type="ORF">BN85310240</name>
</gene>
<evidence type="ECO:0000259" key="4">
    <source>
        <dbReference type="Pfam" id="PF01966"/>
    </source>
</evidence>
<evidence type="ECO:0000256" key="3">
    <source>
        <dbReference type="ARBA" id="ARBA00022801"/>
    </source>
</evidence>
<dbReference type="EMBL" id="FO681348">
    <property type="protein sequence ID" value="CCV66045.1"/>
    <property type="molecule type" value="Genomic_DNA"/>
</dbReference>
<sequence length="189" mass="21889">MINQIETFLIRQFEDDSHRLKHIYGVRSVAVELAQIHHANVYEVEVASLLHDVMKNASYEAQLDMIKDPVVIDYFKDVPVAYHAAAGYYYAKDNLGITNPTILEAIFYHMWGKIDMSLETMIVCVSDFCEPNRIYPKAKEIYKLAKVDIELAFIEAIGSTIDYLRKHGVEPFKDQLKIYEYYTKKKGLV</sequence>
<dbReference type="Gene3D" id="1.10.3210.10">
    <property type="entry name" value="Hypothetical protein af1432"/>
    <property type="match status" value="1"/>
</dbReference>
<dbReference type="STRING" id="61635.BN85310240"/>
<dbReference type="InterPro" id="IPR051094">
    <property type="entry name" value="Diverse_Catalytic_Enzymes"/>
</dbReference>
<dbReference type="RefSeq" id="WP_030004907.1">
    <property type="nucleotide sequence ID" value="NC_022549.1"/>
</dbReference>